<keyword evidence="8 11" id="KW-0012">Acyltransferase</keyword>
<dbReference type="AlphaFoldDB" id="E2A6Y9"/>
<dbReference type="InterPro" id="IPR014371">
    <property type="entry name" value="Oat_ACAT_DAG_ARE"/>
</dbReference>
<dbReference type="Pfam" id="PF03062">
    <property type="entry name" value="MBOAT"/>
    <property type="match status" value="1"/>
</dbReference>
<dbReference type="EMBL" id="GL437208">
    <property type="protein sequence ID" value="EFN70792.1"/>
    <property type="molecule type" value="Genomic_DNA"/>
</dbReference>
<gene>
    <name evidence="11" type="ORF">EAG_07216</name>
</gene>
<keyword evidence="6 10" id="KW-1133">Transmembrane helix</keyword>
<comment type="similarity">
    <text evidence="2">Belongs to the membrane-bound acyltransferase family. Sterol o-acyltransferase subfamily.</text>
</comment>
<keyword evidence="7 10" id="KW-0472">Membrane</keyword>
<dbReference type="InParanoid" id="E2A6Y9"/>
<dbReference type="PANTHER" id="PTHR10408:SF8">
    <property type="entry name" value="O-ACYLTRANSFERASE"/>
    <property type="match status" value="1"/>
</dbReference>
<evidence type="ECO:0000256" key="1">
    <source>
        <dbReference type="ARBA" id="ARBA00004477"/>
    </source>
</evidence>
<protein>
    <submittedName>
        <fullName evidence="11">Sterol O-acyltransferase 2</fullName>
    </submittedName>
</protein>
<evidence type="ECO:0000256" key="10">
    <source>
        <dbReference type="SAM" id="Phobius"/>
    </source>
</evidence>
<evidence type="ECO:0000313" key="12">
    <source>
        <dbReference type="Proteomes" id="UP000000311"/>
    </source>
</evidence>
<dbReference type="Proteomes" id="UP000000311">
    <property type="component" value="Unassembled WGS sequence"/>
</dbReference>
<evidence type="ECO:0000256" key="7">
    <source>
        <dbReference type="ARBA" id="ARBA00023136"/>
    </source>
</evidence>
<sequence length="313" mass="37524">MVRENLGIACNIIITAEQLRIIMKNHAFVRSVTPRFHSYKPHNDVLPPNVPRFSHYLYFLFVPTIIYRDEYPRTKKIRWMFVVQHFGEVVLMIFYYAFILERLVAPVFRTFDTWPLESTWFIKIIIKMCFPGILLLLNLNYLLLHMWMNAWAEMLRFADRLFYKASFNYTIDWWNSTSSRMWNRTWNVVVHDWIYTYLYKDMYEIVVPRNKPLATFTAFFVSGICHEYVVAFSFRFFYPVMFIIFGGVNYVLVQSNLSMHNILVWMILCFCNSIIISTCAMGYYTSYNCLSYSNYYADLLLPQSWSCQQQLAA</sequence>
<accession>E2A6Y9</accession>
<dbReference type="STRING" id="104421.E2A6Y9"/>
<dbReference type="GO" id="GO:0008203">
    <property type="term" value="P:cholesterol metabolic process"/>
    <property type="evidence" value="ECO:0007669"/>
    <property type="project" value="TreeGrafter"/>
</dbReference>
<dbReference type="GO" id="GO:0005789">
    <property type="term" value="C:endoplasmic reticulum membrane"/>
    <property type="evidence" value="ECO:0007669"/>
    <property type="project" value="UniProtKB-SubCell"/>
</dbReference>
<dbReference type="InterPro" id="IPR004299">
    <property type="entry name" value="MBOAT_fam"/>
</dbReference>
<evidence type="ECO:0000256" key="3">
    <source>
        <dbReference type="ARBA" id="ARBA00022679"/>
    </source>
</evidence>
<dbReference type="OMA" id="LWNTFMW"/>
<evidence type="ECO:0000256" key="9">
    <source>
        <dbReference type="PIRSR" id="PIRSR000439-1"/>
    </source>
</evidence>
<dbReference type="GO" id="GO:0008374">
    <property type="term" value="F:O-acyltransferase activity"/>
    <property type="evidence" value="ECO:0007669"/>
    <property type="project" value="InterPro"/>
</dbReference>
<evidence type="ECO:0000256" key="6">
    <source>
        <dbReference type="ARBA" id="ARBA00022989"/>
    </source>
</evidence>
<keyword evidence="3 11" id="KW-0808">Transferase</keyword>
<proteinExistence type="inferred from homology"/>
<evidence type="ECO:0000256" key="8">
    <source>
        <dbReference type="ARBA" id="ARBA00023315"/>
    </source>
</evidence>
<evidence type="ECO:0000256" key="5">
    <source>
        <dbReference type="ARBA" id="ARBA00022824"/>
    </source>
</evidence>
<feature type="transmembrane region" description="Helical" evidence="10">
    <location>
        <begin position="79"/>
        <end position="100"/>
    </location>
</feature>
<evidence type="ECO:0000256" key="2">
    <source>
        <dbReference type="ARBA" id="ARBA00009010"/>
    </source>
</evidence>
<feature type="transmembrane region" description="Helical" evidence="10">
    <location>
        <begin position="262"/>
        <end position="284"/>
    </location>
</feature>
<dbReference type="PIRSF" id="PIRSF000439">
    <property type="entry name" value="Oat_ACAT_DAG_ARE"/>
    <property type="match status" value="1"/>
</dbReference>
<keyword evidence="12" id="KW-1185">Reference proteome</keyword>
<dbReference type="FunCoup" id="E2A6Y9">
    <property type="interactions" value="242"/>
</dbReference>
<feature type="active site" evidence="9">
    <location>
        <position position="226"/>
    </location>
</feature>
<feature type="transmembrane region" description="Helical" evidence="10">
    <location>
        <begin position="236"/>
        <end position="253"/>
    </location>
</feature>
<keyword evidence="5" id="KW-0256">Endoplasmic reticulum</keyword>
<name>E2A6Y9_CAMFO</name>
<keyword evidence="4 10" id="KW-0812">Transmembrane</keyword>
<reference evidence="11 12" key="1">
    <citation type="journal article" date="2010" name="Science">
        <title>Genomic comparison of the ants Camponotus floridanus and Harpegnathos saltator.</title>
        <authorList>
            <person name="Bonasio R."/>
            <person name="Zhang G."/>
            <person name="Ye C."/>
            <person name="Mutti N.S."/>
            <person name="Fang X."/>
            <person name="Qin N."/>
            <person name="Donahue G."/>
            <person name="Yang P."/>
            <person name="Li Q."/>
            <person name="Li C."/>
            <person name="Zhang P."/>
            <person name="Huang Z."/>
            <person name="Berger S.L."/>
            <person name="Reinberg D."/>
            <person name="Wang J."/>
            <person name="Liebig J."/>
        </authorList>
    </citation>
    <scope>NUCLEOTIDE SEQUENCE [LARGE SCALE GENOMIC DNA]</scope>
    <source>
        <strain evidence="12">C129</strain>
    </source>
</reference>
<organism evidence="12">
    <name type="scientific">Camponotus floridanus</name>
    <name type="common">Florida carpenter ant</name>
    <dbReference type="NCBI Taxonomy" id="104421"/>
    <lineage>
        <taxon>Eukaryota</taxon>
        <taxon>Metazoa</taxon>
        <taxon>Ecdysozoa</taxon>
        <taxon>Arthropoda</taxon>
        <taxon>Hexapoda</taxon>
        <taxon>Insecta</taxon>
        <taxon>Pterygota</taxon>
        <taxon>Neoptera</taxon>
        <taxon>Endopterygota</taxon>
        <taxon>Hymenoptera</taxon>
        <taxon>Apocrita</taxon>
        <taxon>Aculeata</taxon>
        <taxon>Formicoidea</taxon>
        <taxon>Formicidae</taxon>
        <taxon>Formicinae</taxon>
        <taxon>Camponotus</taxon>
    </lineage>
</organism>
<dbReference type="PANTHER" id="PTHR10408">
    <property type="entry name" value="STEROL O-ACYLTRANSFERASE"/>
    <property type="match status" value="1"/>
</dbReference>
<evidence type="ECO:0000256" key="4">
    <source>
        <dbReference type="ARBA" id="ARBA00022692"/>
    </source>
</evidence>
<evidence type="ECO:0000313" key="11">
    <source>
        <dbReference type="EMBL" id="EFN70792.1"/>
    </source>
</evidence>
<dbReference type="OrthoDB" id="10039049at2759"/>
<comment type="subcellular location">
    <subcellularLocation>
        <location evidence="1">Endoplasmic reticulum membrane</location>
        <topology evidence="1">Multi-pass membrane protein</topology>
    </subcellularLocation>
</comment>
<feature type="transmembrane region" description="Helical" evidence="10">
    <location>
        <begin position="120"/>
        <end position="144"/>
    </location>
</feature>